<organism evidence="7 8">
    <name type="scientific">Protea cynaroides</name>
    <dbReference type="NCBI Taxonomy" id="273540"/>
    <lineage>
        <taxon>Eukaryota</taxon>
        <taxon>Viridiplantae</taxon>
        <taxon>Streptophyta</taxon>
        <taxon>Embryophyta</taxon>
        <taxon>Tracheophyta</taxon>
        <taxon>Spermatophyta</taxon>
        <taxon>Magnoliopsida</taxon>
        <taxon>Proteales</taxon>
        <taxon>Proteaceae</taxon>
        <taxon>Protea</taxon>
    </lineage>
</organism>
<dbReference type="InterPro" id="IPR001404">
    <property type="entry name" value="Hsp90_fam"/>
</dbReference>
<keyword evidence="3" id="KW-0963">Cytoplasm</keyword>
<keyword evidence="5" id="KW-0067">ATP-binding</keyword>
<dbReference type="PANTHER" id="PTHR11528">
    <property type="entry name" value="HEAT SHOCK PROTEIN 90 FAMILY MEMBER"/>
    <property type="match status" value="1"/>
</dbReference>
<dbReference type="Pfam" id="PF00183">
    <property type="entry name" value="HSP90"/>
    <property type="match status" value="1"/>
</dbReference>
<dbReference type="GO" id="GO:0005737">
    <property type="term" value="C:cytoplasm"/>
    <property type="evidence" value="ECO:0007669"/>
    <property type="project" value="UniProtKB-SubCell"/>
</dbReference>
<evidence type="ECO:0000256" key="3">
    <source>
        <dbReference type="ARBA" id="ARBA00022490"/>
    </source>
</evidence>
<comment type="similarity">
    <text evidence="2">Belongs to the heat shock protein 90 family.</text>
</comment>
<sequence>MRYFGAARVEESLNILLEFVLDGSISSMIGKFGSFRICPNSSSVECLEERGNIFADSCEMIKFASLLHYCSTKSGDDVTSLKDYVTKMKEGQKDIFYITGESKKAVENSLILERLKKRGYEVLFMVDAINEYAVGKLKEYDGKKLVSTIKEGLTLDDEPEEEEKKSF</sequence>
<reference evidence="7" key="1">
    <citation type="journal article" date="2023" name="Plant J.">
        <title>The genome of the king protea, Protea cynaroides.</title>
        <authorList>
            <person name="Chang J."/>
            <person name="Duong T.A."/>
            <person name="Schoeman C."/>
            <person name="Ma X."/>
            <person name="Roodt D."/>
            <person name="Barker N."/>
            <person name="Li Z."/>
            <person name="Van de Peer Y."/>
            <person name="Mizrachi E."/>
        </authorList>
    </citation>
    <scope>NUCLEOTIDE SEQUENCE</scope>
    <source>
        <tissue evidence="7">Young leaves</tissue>
    </source>
</reference>
<evidence type="ECO:0000256" key="1">
    <source>
        <dbReference type="ARBA" id="ARBA00004496"/>
    </source>
</evidence>
<dbReference type="FunFam" id="3.40.50.11260:FF:000001">
    <property type="entry name" value="Heat shock protein 90 alpha"/>
    <property type="match status" value="1"/>
</dbReference>
<accession>A0A9Q0K1N8</accession>
<dbReference type="Proteomes" id="UP001141806">
    <property type="component" value="Unassembled WGS sequence"/>
</dbReference>
<keyword evidence="6" id="KW-0143">Chaperone</keyword>
<dbReference type="SUPFAM" id="SSF54211">
    <property type="entry name" value="Ribosomal protein S5 domain 2-like"/>
    <property type="match status" value="1"/>
</dbReference>
<dbReference type="InterPro" id="IPR020568">
    <property type="entry name" value="Ribosomal_Su5_D2-typ_SF"/>
</dbReference>
<evidence type="ECO:0000256" key="4">
    <source>
        <dbReference type="ARBA" id="ARBA00022741"/>
    </source>
</evidence>
<dbReference type="Gene3D" id="3.40.50.11260">
    <property type="match status" value="1"/>
</dbReference>
<protein>
    <recommendedName>
        <fullName evidence="9">Heat shock protein 90</fullName>
    </recommendedName>
</protein>
<keyword evidence="8" id="KW-1185">Reference proteome</keyword>
<evidence type="ECO:0000313" key="7">
    <source>
        <dbReference type="EMBL" id="KAJ4959522.1"/>
    </source>
</evidence>
<proteinExistence type="inferred from homology"/>
<evidence type="ECO:0008006" key="9">
    <source>
        <dbReference type="Google" id="ProtNLM"/>
    </source>
</evidence>
<dbReference type="OrthoDB" id="1685038at2759"/>
<dbReference type="GO" id="GO:0016887">
    <property type="term" value="F:ATP hydrolysis activity"/>
    <property type="evidence" value="ECO:0007669"/>
    <property type="project" value="InterPro"/>
</dbReference>
<comment type="caution">
    <text evidence="7">The sequence shown here is derived from an EMBL/GenBank/DDBJ whole genome shotgun (WGS) entry which is preliminary data.</text>
</comment>
<name>A0A9Q0K1N8_9MAGN</name>
<evidence type="ECO:0000313" key="8">
    <source>
        <dbReference type="Proteomes" id="UP001141806"/>
    </source>
</evidence>
<dbReference type="GO" id="GO:0051082">
    <property type="term" value="F:unfolded protein binding"/>
    <property type="evidence" value="ECO:0007669"/>
    <property type="project" value="InterPro"/>
</dbReference>
<comment type="subcellular location">
    <subcellularLocation>
        <location evidence="1">Cytoplasm</location>
    </subcellularLocation>
</comment>
<evidence type="ECO:0000256" key="5">
    <source>
        <dbReference type="ARBA" id="ARBA00022840"/>
    </source>
</evidence>
<keyword evidence="4" id="KW-0547">Nucleotide-binding</keyword>
<evidence type="ECO:0000256" key="6">
    <source>
        <dbReference type="ARBA" id="ARBA00023186"/>
    </source>
</evidence>
<gene>
    <name evidence="7" type="ORF">NE237_026633</name>
</gene>
<evidence type="ECO:0000256" key="2">
    <source>
        <dbReference type="ARBA" id="ARBA00008239"/>
    </source>
</evidence>
<dbReference type="GO" id="GO:0140662">
    <property type="term" value="F:ATP-dependent protein folding chaperone"/>
    <property type="evidence" value="ECO:0007669"/>
    <property type="project" value="InterPro"/>
</dbReference>
<dbReference type="EMBL" id="JAMYWD010000010">
    <property type="protein sequence ID" value="KAJ4959522.1"/>
    <property type="molecule type" value="Genomic_DNA"/>
</dbReference>
<dbReference type="GO" id="GO:0005524">
    <property type="term" value="F:ATP binding"/>
    <property type="evidence" value="ECO:0007669"/>
    <property type="project" value="UniProtKB-KW"/>
</dbReference>
<dbReference type="AlphaFoldDB" id="A0A9Q0K1N8"/>